<dbReference type="EMBL" id="AE014074">
    <property type="protein sequence ID" value="AAM79423.1"/>
    <property type="molecule type" value="Genomic_DNA"/>
</dbReference>
<evidence type="ECO:0000313" key="1">
    <source>
        <dbReference type="EMBL" id="AAM79423.1"/>
    </source>
</evidence>
<accession>A0A0H2UUD8</accession>
<organism evidence="1 2">
    <name type="scientific">Streptococcus pyogenes serotype M3 (strain ATCC BAA-595 / MGAS315)</name>
    <dbReference type="NCBI Taxonomy" id="198466"/>
    <lineage>
        <taxon>Bacteria</taxon>
        <taxon>Bacillati</taxon>
        <taxon>Bacillota</taxon>
        <taxon>Bacilli</taxon>
        <taxon>Lactobacillales</taxon>
        <taxon>Streptococcaceae</taxon>
        <taxon>Streptococcus</taxon>
    </lineage>
</organism>
<evidence type="ECO:0000313" key="2">
    <source>
        <dbReference type="Proteomes" id="UP000000564"/>
    </source>
</evidence>
<gene>
    <name evidence="1" type="ordered locus">SpyM3_0816</name>
</gene>
<dbReference type="Pfam" id="PF08876">
    <property type="entry name" value="DUF1836"/>
    <property type="match status" value="1"/>
</dbReference>
<protein>
    <recommendedName>
        <fullName evidence="3">DUF1836 domain-containing protein</fullName>
    </recommendedName>
</protein>
<dbReference type="InterPro" id="IPR014975">
    <property type="entry name" value="DUF1836"/>
</dbReference>
<dbReference type="PANTHER" id="PTHR40056:SF1">
    <property type="entry name" value="DUF1836 DOMAIN-CONTAINING PROTEIN"/>
    <property type="match status" value="1"/>
</dbReference>
<dbReference type="HOGENOM" id="CLU_085303_2_0_9"/>
<proteinExistence type="predicted"/>
<sequence length="146" mass="16967">MIFPSLPYWKDLPDLDLYLDQVLLYVNQCTDFSEVSDNKSLTASMINNYVKHGYVTKPIKKKYQKQQLARLIAISLFKTVFPIQDISRVLEELQAQADSESLYNTFVTCWNQKAPIEEDIPPIVQVACQTVKDYHKTIYLLQEVTQ</sequence>
<dbReference type="RefSeq" id="WP_002989774.1">
    <property type="nucleotide sequence ID" value="NC_004070.1"/>
</dbReference>
<dbReference type="Proteomes" id="UP000000564">
    <property type="component" value="Chromosome"/>
</dbReference>
<name>A0A0H2UUD8_STRP3</name>
<dbReference type="SMR" id="A0A0H2UUD8"/>
<dbReference type="PANTHER" id="PTHR40056">
    <property type="entry name" value="HYPOTHETICAL CYTOSOLIC PROTEIN"/>
    <property type="match status" value="1"/>
</dbReference>
<evidence type="ECO:0008006" key="3">
    <source>
        <dbReference type="Google" id="ProtNLM"/>
    </source>
</evidence>
<dbReference type="KEGG" id="spg:SpyM3_0816"/>
<reference evidence="1 2" key="1">
    <citation type="journal article" date="2002" name="Proc. Natl. Acad. Sci. U.S.A.">
        <title>Genome sequence of a serotype M3 strain of group A Streptococcus: phage-encoded toxins, the high-virulence phenotype, and clone emergence.</title>
        <authorList>
            <person name="Beres S.B."/>
            <person name="Sylva G.L."/>
            <person name="Barbian K.D."/>
            <person name="Lei B."/>
            <person name="Hoff J.S."/>
            <person name="Mammarella N.D."/>
            <person name="Liu M.Y."/>
            <person name="Smoot J.C."/>
            <person name="Porcella S.F."/>
            <person name="Parkins L.D."/>
            <person name="Campbell D.S."/>
            <person name="Smith T.M."/>
            <person name="McCormick J.K."/>
            <person name="Leung D.Y."/>
            <person name="Schlievert P.M."/>
            <person name="Musser J.M."/>
        </authorList>
    </citation>
    <scope>NUCLEOTIDE SEQUENCE [LARGE SCALE GENOMIC DNA]</scope>
    <source>
        <strain evidence="2">ATCC BAA-595 / MGAS315</strain>
    </source>
</reference>
<dbReference type="AlphaFoldDB" id="A0A0H2UUD8"/>